<feature type="transmembrane region" description="Helical" evidence="7">
    <location>
        <begin position="82"/>
        <end position="105"/>
    </location>
</feature>
<dbReference type="AlphaFoldDB" id="A0A1C1A3K0"/>
<protein>
    <submittedName>
        <fullName evidence="9">Sugar ABC transporter permease</fullName>
    </submittedName>
</protein>
<dbReference type="RefSeq" id="WP_065852043.1">
    <property type="nucleotide sequence ID" value="NZ_LYPC01000014.1"/>
</dbReference>
<dbReference type="OrthoDB" id="9810086at2"/>
<evidence type="ECO:0000256" key="4">
    <source>
        <dbReference type="ARBA" id="ARBA00022692"/>
    </source>
</evidence>
<keyword evidence="5 7" id="KW-1133">Transmembrane helix</keyword>
<keyword evidence="6 7" id="KW-0472">Membrane</keyword>
<dbReference type="Proteomes" id="UP000093309">
    <property type="component" value="Unassembled WGS sequence"/>
</dbReference>
<evidence type="ECO:0000313" key="10">
    <source>
        <dbReference type="Proteomes" id="UP000093309"/>
    </source>
</evidence>
<evidence type="ECO:0000313" key="9">
    <source>
        <dbReference type="EMBL" id="OCT15133.1"/>
    </source>
</evidence>
<evidence type="ECO:0000256" key="7">
    <source>
        <dbReference type="RuleBase" id="RU363032"/>
    </source>
</evidence>
<evidence type="ECO:0000256" key="6">
    <source>
        <dbReference type="ARBA" id="ARBA00023136"/>
    </source>
</evidence>
<dbReference type="Gene3D" id="1.10.3720.10">
    <property type="entry name" value="MetI-like"/>
    <property type="match status" value="1"/>
</dbReference>
<dbReference type="GO" id="GO:0005886">
    <property type="term" value="C:plasma membrane"/>
    <property type="evidence" value="ECO:0007669"/>
    <property type="project" value="UniProtKB-SubCell"/>
</dbReference>
<dbReference type="PROSITE" id="PS50928">
    <property type="entry name" value="ABC_TM1"/>
    <property type="match status" value="1"/>
</dbReference>
<keyword evidence="4 7" id="KW-0812">Transmembrane</keyword>
<reference evidence="10" key="1">
    <citation type="submission" date="2016-05" db="EMBL/GenBank/DDBJ databases">
        <title>Paenibacillus oryzae. sp. nov., isolated from the rice root.</title>
        <authorList>
            <person name="Zhang J."/>
            <person name="Zhang X."/>
        </authorList>
    </citation>
    <scope>NUCLEOTIDE SEQUENCE [LARGE SCALE GENOMIC DNA]</scope>
    <source>
        <strain evidence="10">KCTC13222</strain>
    </source>
</reference>
<accession>A0A1C1A3K0</accession>
<dbReference type="CDD" id="cd06261">
    <property type="entry name" value="TM_PBP2"/>
    <property type="match status" value="1"/>
</dbReference>
<feature type="transmembrane region" description="Helical" evidence="7">
    <location>
        <begin position="117"/>
        <end position="136"/>
    </location>
</feature>
<dbReference type="PANTHER" id="PTHR43744">
    <property type="entry name" value="ABC TRANSPORTER PERMEASE PROTEIN MG189-RELATED-RELATED"/>
    <property type="match status" value="1"/>
</dbReference>
<keyword evidence="2 7" id="KW-0813">Transport</keyword>
<dbReference type="EMBL" id="LYPC01000014">
    <property type="protein sequence ID" value="OCT15133.1"/>
    <property type="molecule type" value="Genomic_DNA"/>
</dbReference>
<feature type="domain" description="ABC transmembrane type-1" evidence="8">
    <location>
        <begin position="82"/>
        <end position="289"/>
    </location>
</feature>
<comment type="subcellular location">
    <subcellularLocation>
        <location evidence="1 7">Cell membrane</location>
        <topology evidence="1 7">Multi-pass membrane protein</topology>
    </subcellularLocation>
</comment>
<name>A0A1C1A3K0_9BACL</name>
<dbReference type="SUPFAM" id="SSF161098">
    <property type="entry name" value="MetI-like"/>
    <property type="match status" value="1"/>
</dbReference>
<dbReference type="InterPro" id="IPR035906">
    <property type="entry name" value="MetI-like_sf"/>
</dbReference>
<dbReference type="Pfam" id="PF00528">
    <property type="entry name" value="BPD_transp_1"/>
    <property type="match status" value="1"/>
</dbReference>
<comment type="caution">
    <text evidence="9">The sequence shown here is derived from an EMBL/GenBank/DDBJ whole genome shotgun (WGS) entry which is preliminary data.</text>
</comment>
<keyword evidence="10" id="KW-1185">Reference proteome</keyword>
<comment type="similarity">
    <text evidence="7">Belongs to the binding-protein-dependent transport system permease family.</text>
</comment>
<evidence type="ECO:0000256" key="5">
    <source>
        <dbReference type="ARBA" id="ARBA00022989"/>
    </source>
</evidence>
<dbReference type="InterPro" id="IPR000515">
    <property type="entry name" value="MetI-like"/>
</dbReference>
<organism evidence="9 10">
    <name type="scientific">Paenibacillus pectinilyticus</name>
    <dbReference type="NCBI Taxonomy" id="512399"/>
    <lineage>
        <taxon>Bacteria</taxon>
        <taxon>Bacillati</taxon>
        <taxon>Bacillota</taxon>
        <taxon>Bacilli</taxon>
        <taxon>Bacillales</taxon>
        <taxon>Paenibacillaceae</taxon>
        <taxon>Paenibacillus</taxon>
    </lineage>
</organism>
<keyword evidence="3" id="KW-1003">Cell membrane</keyword>
<dbReference type="GO" id="GO:0055085">
    <property type="term" value="P:transmembrane transport"/>
    <property type="evidence" value="ECO:0007669"/>
    <property type="project" value="InterPro"/>
</dbReference>
<feature type="transmembrane region" description="Helical" evidence="7">
    <location>
        <begin position="20"/>
        <end position="41"/>
    </location>
</feature>
<feature type="transmembrane region" description="Helical" evidence="7">
    <location>
        <begin position="148"/>
        <end position="169"/>
    </location>
</feature>
<evidence type="ECO:0000256" key="1">
    <source>
        <dbReference type="ARBA" id="ARBA00004651"/>
    </source>
</evidence>
<feature type="transmembrane region" description="Helical" evidence="7">
    <location>
        <begin position="270"/>
        <end position="289"/>
    </location>
</feature>
<proteinExistence type="inferred from homology"/>
<dbReference type="PANTHER" id="PTHR43744:SF9">
    <property type="entry name" value="POLYGALACTURONAN_RHAMNOGALACTURONAN TRANSPORT SYSTEM PERMEASE PROTEIN YTCP"/>
    <property type="match status" value="1"/>
</dbReference>
<evidence type="ECO:0000256" key="3">
    <source>
        <dbReference type="ARBA" id="ARBA00022475"/>
    </source>
</evidence>
<dbReference type="STRING" id="512399.A8709_13570"/>
<evidence type="ECO:0000259" key="8">
    <source>
        <dbReference type="PROSITE" id="PS50928"/>
    </source>
</evidence>
<feature type="transmembrane region" description="Helical" evidence="7">
    <location>
        <begin position="190"/>
        <end position="213"/>
    </location>
</feature>
<sequence length="304" mass="34357">MDDHNQAQSKFNNISLSANFLLTLGFWLIAIASLVPMLLVLSVSLSDENAVVQHGYSLWPREFTTYAYEYLFKDYAKIFKGYGVSILVTIVGTMLSLLFTAMVAYPLSRKDFKWRNTFSFFIFFTMLFNGGLVPFYMTYSAAGLKNTLLALILPLLIAPFNVIVMRVFFTNTIPPALIESSIIDGAGEFRIFRSIILPLSLPVLATIGLFQTFAYWNDWFLSLIFISNDNLVNLQYLMYKVMREVEYLNSGVVDASRLGELQKNLPSQTVRMAMAIVGIGPIIFVYPFLQKYFIKGLTVGSVKG</sequence>
<evidence type="ECO:0000256" key="2">
    <source>
        <dbReference type="ARBA" id="ARBA00022448"/>
    </source>
</evidence>
<gene>
    <name evidence="9" type="ORF">A8709_13570</name>
</gene>